<comment type="caution">
    <text evidence="5">The sequence shown here is derived from an EMBL/GenBank/DDBJ whole genome shotgun (WGS) entry which is preliminary data.</text>
</comment>
<dbReference type="SUPFAM" id="SSF57196">
    <property type="entry name" value="EGF/Laminin"/>
    <property type="match status" value="2"/>
</dbReference>
<keyword evidence="2" id="KW-1015">Disulfide bond</keyword>
<dbReference type="InterPro" id="IPR050969">
    <property type="entry name" value="Dev_Signal_Modulators"/>
</dbReference>
<dbReference type="PANTHER" id="PTHR14949">
    <property type="entry name" value="EGF-LIKE-DOMAIN, MULTIPLE 7, 8"/>
    <property type="match status" value="1"/>
</dbReference>
<feature type="domain" description="EGF-like" evidence="3 4">
    <location>
        <begin position="91"/>
        <end position="102"/>
    </location>
</feature>
<keyword evidence="6" id="KW-1185">Reference proteome</keyword>
<dbReference type="SUPFAM" id="SSF48726">
    <property type="entry name" value="Immunoglobulin"/>
    <property type="match status" value="1"/>
</dbReference>
<dbReference type="Pfam" id="PF23106">
    <property type="entry name" value="EGF_Teneurin"/>
    <property type="match status" value="1"/>
</dbReference>
<dbReference type="PROSITE" id="PS01186">
    <property type="entry name" value="EGF_2"/>
    <property type="match status" value="2"/>
</dbReference>
<evidence type="ECO:0000313" key="6">
    <source>
        <dbReference type="Proteomes" id="UP001152320"/>
    </source>
</evidence>
<dbReference type="Gene3D" id="2.10.25.10">
    <property type="entry name" value="Laminin"/>
    <property type="match status" value="1"/>
</dbReference>
<dbReference type="InterPro" id="IPR000742">
    <property type="entry name" value="EGF"/>
</dbReference>
<dbReference type="GO" id="GO:0005576">
    <property type="term" value="C:extracellular region"/>
    <property type="evidence" value="ECO:0007669"/>
    <property type="project" value="TreeGrafter"/>
</dbReference>
<evidence type="ECO:0000313" key="5">
    <source>
        <dbReference type="EMBL" id="KAJ8035128.1"/>
    </source>
</evidence>
<dbReference type="GO" id="GO:0005102">
    <property type="term" value="F:signaling receptor binding"/>
    <property type="evidence" value="ECO:0007669"/>
    <property type="project" value="TreeGrafter"/>
</dbReference>
<sequence>MSAPRQPDFPVWINPQGQAIHPPEEGSLERLYTQTPSLIMTRLVILGLQLQDLGRYTCVVGSVSADVHIFLGVETCSPPCTRNGRCENGTCICERGYMGDACESPDPDFLCNKICLNGGFCIMGSCHCAVGFFGERCEVLITDSFNMTVVPNVEEHPNNGSDLQVTCQVQWMDGRVTYPVWLLPSGEEIPASTSGMAEMVDMLDINEGVNCFVVW</sequence>
<dbReference type="SMART" id="SM00181">
    <property type="entry name" value="EGF"/>
    <property type="match status" value="2"/>
</dbReference>
<proteinExistence type="predicted"/>
<protein>
    <submittedName>
        <fullName evidence="5">Tenascin</fullName>
    </submittedName>
</protein>
<dbReference type="OrthoDB" id="286301at2759"/>
<name>A0A9Q1H710_HOLLE</name>
<dbReference type="GO" id="GO:0009986">
    <property type="term" value="C:cell surface"/>
    <property type="evidence" value="ECO:0007669"/>
    <property type="project" value="TreeGrafter"/>
</dbReference>
<dbReference type="InterPro" id="IPR036179">
    <property type="entry name" value="Ig-like_dom_sf"/>
</dbReference>
<evidence type="ECO:0000256" key="1">
    <source>
        <dbReference type="ARBA" id="ARBA00022729"/>
    </source>
</evidence>
<evidence type="ECO:0000259" key="4">
    <source>
        <dbReference type="PROSITE" id="PS01186"/>
    </source>
</evidence>
<dbReference type="EMBL" id="JAIZAY010000010">
    <property type="protein sequence ID" value="KAJ8035128.1"/>
    <property type="molecule type" value="Genomic_DNA"/>
</dbReference>
<keyword evidence="1" id="KW-0732">Signal</keyword>
<organism evidence="5 6">
    <name type="scientific">Holothuria leucospilota</name>
    <name type="common">Black long sea cucumber</name>
    <name type="synonym">Mertensiothuria leucospilota</name>
    <dbReference type="NCBI Taxonomy" id="206669"/>
    <lineage>
        <taxon>Eukaryota</taxon>
        <taxon>Metazoa</taxon>
        <taxon>Echinodermata</taxon>
        <taxon>Eleutherozoa</taxon>
        <taxon>Echinozoa</taxon>
        <taxon>Holothuroidea</taxon>
        <taxon>Aspidochirotacea</taxon>
        <taxon>Aspidochirotida</taxon>
        <taxon>Holothuriidae</taxon>
        <taxon>Holothuria</taxon>
    </lineage>
</organism>
<dbReference type="AlphaFoldDB" id="A0A9Q1H710"/>
<feature type="domain" description="EGF-like" evidence="3 4">
    <location>
        <begin position="126"/>
        <end position="137"/>
    </location>
</feature>
<gene>
    <name evidence="5" type="ORF">HOLleu_22253</name>
</gene>
<reference evidence="5" key="1">
    <citation type="submission" date="2021-10" db="EMBL/GenBank/DDBJ databases">
        <title>Tropical sea cucumber genome reveals ecological adaptation and Cuvierian tubules defense mechanism.</title>
        <authorList>
            <person name="Chen T."/>
        </authorList>
    </citation>
    <scope>NUCLEOTIDE SEQUENCE</scope>
    <source>
        <strain evidence="5">Nanhai2018</strain>
        <tissue evidence="5">Muscle</tissue>
    </source>
</reference>
<dbReference type="PROSITE" id="PS00022">
    <property type="entry name" value="EGF_1"/>
    <property type="match status" value="2"/>
</dbReference>
<dbReference type="Gene3D" id="2.60.120.260">
    <property type="entry name" value="Galactose-binding domain-like"/>
    <property type="match status" value="1"/>
</dbReference>
<dbReference type="Proteomes" id="UP001152320">
    <property type="component" value="Chromosome 10"/>
</dbReference>
<accession>A0A9Q1H710</accession>
<dbReference type="CDD" id="cd00054">
    <property type="entry name" value="EGF_CA"/>
    <property type="match status" value="1"/>
</dbReference>
<evidence type="ECO:0000256" key="2">
    <source>
        <dbReference type="ARBA" id="ARBA00023157"/>
    </source>
</evidence>
<dbReference type="PANTHER" id="PTHR14949:SF55">
    <property type="entry name" value="WNT INHIBITORY FACTOR 1"/>
    <property type="match status" value="1"/>
</dbReference>
<evidence type="ECO:0000259" key="3">
    <source>
        <dbReference type="PROSITE" id="PS00022"/>
    </source>
</evidence>
<dbReference type="Pfam" id="PF00008">
    <property type="entry name" value="EGF"/>
    <property type="match status" value="1"/>
</dbReference>